<dbReference type="InterPro" id="IPR001920">
    <property type="entry name" value="Asp/Glu_race"/>
</dbReference>
<reference evidence="4" key="1">
    <citation type="journal article" date="2019" name="Int. J. Syst. Evol. Microbiol.">
        <title>The Global Catalogue of Microorganisms (GCM) 10K type strain sequencing project: providing services to taxonomists for standard genome sequencing and annotation.</title>
        <authorList>
            <consortium name="The Broad Institute Genomics Platform"/>
            <consortium name="The Broad Institute Genome Sequencing Center for Infectious Disease"/>
            <person name="Wu L."/>
            <person name="Ma J."/>
        </authorList>
    </citation>
    <scope>NUCLEOTIDE SEQUENCE [LARGE SCALE GENOMIC DNA]</scope>
    <source>
        <strain evidence="4">CGMCC 1.6960</strain>
    </source>
</reference>
<accession>A0ABQ2KK78</accession>
<comment type="similarity">
    <text evidence="1">Belongs to the aspartate/glutamate racemases family.</text>
</comment>
<name>A0ABQ2KK78_9MICO</name>
<protein>
    <submittedName>
        <fullName evidence="3">Aspartate racemase</fullName>
    </submittedName>
</protein>
<evidence type="ECO:0000256" key="1">
    <source>
        <dbReference type="ARBA" id="ARBA00007847"/>
    </source>
</evidence>
<comment type="caution">
    <text evidence="3">The sequence shown here is derived from an EMBL/GenBank/DDBJ whole genome shotgun (WGS) entry which is preliminary data.</text>
</comment>
<proteinExistence type="inferred from homology"/>
<dbReference type="NCBIfam" id="TIGR00035">
    <property type="entry name" value="asp_race"/>
    <property type="match status" value="1"/>
</dbReference>
<keyword evidence="4" id="KW-1185">Reference proteome</keyword>
<organism evidence="3 4">
    <name type="scientific">Agrococcus terreus</name>
    <dbReference type="NCBI Taxonomy" id="574649"/>
    <lineage>
        <taxon>Bacteria</taxon>
        <taxon>Bacillati</taxon>
        <taxon>Actinomycetota</taxon>
        <taxon>Actinomycetes</taxon>
        <taxon>Micrococcales</taxon>
        <taxon>Microbacteriaceae</taxon>
        <taxon>Agrococcus</taxon>
    </lineage>
</organism>
<sequence length="277" mass="28700">MEDMEQQRSADGTVVGILGGMSWHSTAHYYRAVNERVAAVRGGHASARILLSSLDFAAVRQLQLREDWVGAGAMLAREARALERAGAGCVAIATNLMHKVAPDVERSVGIPLVHIADAVAAEARGLGARTLGIVGTRWVMAEPFYADRLAMHGIGARVPEAAAQAELDRIVFDELTQGAFVPASRAAYREAFAALAAAGAEAIVLACTEIMLLVDADDSPVPLIDSCAAHAGALARIALGERSADALVPDAAQGLEHGADGGHALGAVPVPQGHRAA</sequence>
<dbReference type="EMBL" id="BMLM01000001">
    <property type="protein sequence ID" value="GGN84476.1"/>
    <property type="molecule type" value="Genomic_DNA"/>
</dbReference>
<dbReference type="InterPro" id="IPR015942">
    <property type="entry name" value="Asp/Glu/hydantoin_racemase"/>
</dbReference>
<dbReference type="SUPFAM" id="SSF53681">
    <property type="entry name" value="Aspartate/glutamate racemase"/>
    <property type="match status" value="2"/>
</dbReference>
<gene>
    <name evidence="3" type="ORF">GCM10010968_16240</name>
</gene>
<dbReference type="PANTHER" id="PTHR21198:SF7">
    <property type="entry name" value="ASPARTATE-GLUTAMATE RACEMASE FAMILY"/>
    <property type="match status" value="1"/>
</dbReference>
<dbReference type="Pfam" id="PF01177">
    <property type="entry name" value="Asp_Glu_race"/>
    <property type="match status" value="1"/>
</dbReference>
<evidence type="ECO:0000313" key="4">
    <source>
        <dbReference type="Proteomes" id="UP000626982"/>
    </source>
</evidence>
<dbReference type="Gene3D" id="3.40.50.1860">
    <property type="match status" value="2"/>
</dbReference>
<dbReference type="PANTHER" id="PTHR21198">
    <property type="entry name" value="GLUTAMATE RACEMASE"/>
    <property type="match status" value="1"/>
</dbReference>
<evidence type="ECO:0000313" key="3">
    <source>
        <dbReference type="EMBL" id="GGN84476.1"/>
    </source>
</evidence>
<keyword evidence="2" id="KW-0413">Isomerase</keyword>
<dbReference type="Proteomes" id="UP000626982">
    <property type="component" value="Unassembled WGS sequence"/>
</dbReference>
<evidence type="ECO:0000256" key="2">
    <source>
        <dbReference type="ARBA" id="ARBA00023235"/>
    </source>
</evidence>
<dbReference type="InterPro" id="IPR004380">
    <property type="entry name" value="Asp_race"/>
</dbReference>